<dbReference type="Pfam" id="PF14543">
    <property type="entry name" value="TAXi_N"/>
    <property type="match status" value="1"/>
</dbReference>
<accession>A0A067FJ33</accession>
<proteinExistence type="inferred from homology"/>
<evidence type="ECO:0000313" key="5">
    <source>
        <dbReference type="EMBL" id="KDO67373.1"/>
    </source>
</evidence>
<dbReference type="InterPro" id="IPR021109">
    <property type="entry name" value="Peptidase_aspartic_dom_sf"/>
</dbReference>
<feature type="chain" id="PRO_5001640308" description="Peptidase A1 domain-containing protein" evidence="3">
    <location>
        <begin position="19"/>
        <end position="475"/>
    </location>
</feature>
<evidence type="ECO:0000256" key="1">
    <source>
        <dbReference type="ARBA" id="ARBA00007447"/>
    </source>
</evidence>
<dbReference type="MEROPS" id="A01.050"/>
<reference evidence="5 6" key="1">
    <citation type="submission" date="2014-04" db="EMBL/GenBank/DDBJ databases">
        <authorList>
            <consortium name="International Citrus Genome Consortium"/>
            <person name="Gmitter F."/>
            <person name="Chen C."/>
            <person name="Farmerie W."/>
            <person name="Harkins T."/>
            <person name="Desany B."/>
            <person name="Mohiuddin M."/>
            <person name="Kodira C."/>
            <person name="Borodovsky M."/>
            <person name="Lomsadze A."/>
            <person name="Burns P."/>
            <person name="Jenkins J."/>
            <person name="Prochnik S."/>
            <person name="Shu S."/>
            <person name="Chapman J."/>
            <person name="Pitluck S."/>
            <person name="Schmutz J."/>
            <person name="Rokhsar D."/>
        </authorList>
    </citation>
    <scope>NUCLEOTIDE SEQUENCE</scope>
</reference>
<feature type="domain" description="Peptidase A1" evidence="4">
    <location>
        <begin position="129"/>
        <end position="470"/>
    </location>
</feature>
<comment type="similarity">
    <text evidence="1">Belongs to the peptidase A1 family.</text>
</comment>
<name>A0A067FJ33_CITSI</name>
<dbReference type="AlphaFoldDB" id="A0A067FJ33"/>
<feature type="active site" evidence="2">
    <location>
        <position position="147"/>
    </location>
</feature>
<evidence type="ECO:0000256" key="2">
    <source>
        <dbReference type="PIRSR" id="PIRSR601461-1"/>
    </source>
</evidence>
<dbReference type="EMBL" id="KK784897">
    <property type="protein sequence ID" value="KDO67373.1"/>
    <property type="molecule type" value="Genomic_DNA"/>
</dbReference>
<dbReference type="PANTHER" id="PTHR13683:SF750">
    <property type="entry name" value="ASPARTYL PROTEASE AED1"/>
    <property type="match status" value="1"/>
</dbReference>
<dbReference type="FunFam" id="2.40.70.10:FF:000013">
    <property type="entry name" value="Aspartyl protease AED1"/>
    <property type="match status" value="1"/>
</dbReference>
<dbReference type="InterPro" id="IPR032861">
    <property type="entry name" value="TAXi_N"/>
</dbReference>
<dbReference type="InterPro" id="IPR001461">
    <property type="entry name" value="Aspartic_peptidase_A1"/>
</dbReference>
<keyword evidence="3" id="KW-0732">Signal</keyword>
<keyword evidence="6" id="KW-1185">Reference proteome</keyword>
<feature type="active site" evidence="2">
    <location>
        <position position="352"/>
    </location>
</feature>
<dbReference type="Gene3D" id="2.40.70.10">
    <property type="entry name" value="Acid Proteases"/>
    <property type="match status" value="2"/>
</dbReference>
<feature type="signal peptide" evidence="3">
    <location>
        <begin position="1"/>
        <end position="18"/>
    </location>
</feature>
<gene>
    <name evidence="5" type="ORF">CISIN_1g011922mg</name>
</gene>
<dbReference type="PROSITE" id="PS00141">
    <property type="entry name" value="ASP_PROTEASE"/>
    <property type="match status" value="1"/>
</dbReference>
<dbReference type="GO" id="GO:0004190">
    <property type="term" value="F:aspartic-type endopeptidase activity"/>
    <property type="evidence" value="ECO:0007669"/>
    <property type="project" value="InterPro"/>
</dbReference>
<dbReference type="PANTHER" id="PTHR13683">
    <property type="entry name" value="ASPARTYL PROTEASES"/>
    <property type="match status" value="1"/>
</dbReference>
<dbReference type="InterPro" id="IPR001969">
    <property type="entry name" value="Aspartic_peptidase_AS"/>
</dbReference>
<sequence length="475" mass="52474">MWILLKAFVLFIWLPCSSNNGASANDNNLSHSYTVSVTSLLPPTVCNRTRTALPQGLGKASLDVVSKHGPCSTLNQGKSPSLEETLRRDQQRLYSKYSGRLQKAVPDNLKKTKAFTFPAKIESVSADEYYTVVAIGKPKQYVSLLLDTGSDVTWTQCKPCIHCFQQRDPLFDPSKSKTFSKIPCNSTTCKKLRGLFPSDDNCNSRECHFNIAYVDGSGNSGFWATDRMTIQEANIKGYFTRYPFLLGCIRNSSGDKSGASGIMGLDRSPVSIITKTKISYFSYCLPSPYGSRGYITFGKRNTVKTKFIKYTPIITTPEQSEYYDITLTGISVGGKKLPFSTSYFTKLSTEIDSGAVITRLPSPMYAALRSAFRKRMKKYKRAKGAGDILDTCYDLRAYETVVVPKITIHFLGGVDLELDVRGTLVVASVSQVCLGFAVYPSDTNSFLLGNVQQRGHEVHYDVAGRRLGFGPGNCS</sequence>
<evidence type="ECO:0000313" key="6">
    <source>
        <dbReference type="Proteomes" id="UP000027120"/>
    </source>
</evidence>
<dbReference type="KEGG" id="cit:127898570"/>
<dbReference type="InterPro" id="IPR032799">
    <property type="entry name" value="TAXi_C"/>
</dbReference>
<dbReference type="PROSITE" id="PS51767">
    <property type="entry name" value="PEPTIDASE_A1"/>
    <property type="match status" value="1"/>
</dbReference>
<evidence type="ECO:0000256" key="3">
    <source>
        <dbReference type="SAM" id="SignalP"/>
    </source>
</evidence>
<dbReference type="Pfam" id="PF14541">
    <property type="entry name" value="TAXi_C"/>
    <property type="match status" value="1"/>
</dbReference>
<dbReference type="SUPFAM" id="SSF50630">
    <property type="entry name" value="Acid proteases"/>
    <property type="match status" value="1"/>
</dbReference>
<evidence type="ECO:0000259" key="4">
    <source>
        <dbReference type="PROSITE" id="PS51767"/>
    </source>
</evidence>
<organism evidence="5 6">
    <name type="scientific">Citrus sinensis</name>
    <name type="common">Sweet orange</name>
    <name type="synonym">Citrus aurantium var. sinensis</name>
    <dbReference type="NCBI Taxonomy" id="2711"/>
    <lineage>
        <taxon>Eukaryota</taxon>
        <taxon>Viridiplantae</taxon>
        <taxon>Streptophyta</taxon>
        <taxon>Embryophyta</taxon>
        <taxon>Tracheophyta</taxon>
        <taxon>Spermatophyta</taxon>
        <taxon>Magnoliopsida</taxon>
        <taxon>eudicotyledons</taxon>
        <taxon>Gunneridae</taxon>
        <taxon>Pentapetalae</taxon>
        <taxon>rosids</taxon>
        <taxon>malvids</taxon>
        <taxon>Sapindales</taxon>
        <taxon>Rutaceae</taxon>
        <taxon>Aurantioideae</taxon>
        <taxon>Citrus</taxon>
    </lineage>
</organism>
<dbReference type="SMR" id="A0A067FJ33"/>
<dbReference type="GO" id="GO:0006508">
    <property type="term" value="P:proteolysis"/>
    <property type="evidence" value="ECO:0007669"/>
    <property type="project" value="InterPro"/>
</dbReference>
<dbReference type="InterPro" id="IPR033121">
    <property type="entry name" value="PEPTIDASE_A1"/>
</dbReference>
<protein>
    <recommendedName>
        <fullName evidence="4">Peptidase A1 domain-containing protein</fullName>
    </recommendedName>
</protein>
<dbReference type="Proteomes" id="UP000027120">
    <property type="component" value="Unassembled WGS sequence"/>
</dbReference>